<dbReference type="AlphaFoldDB" id="A0A7W9S7F2"/>
<protein>
    <recommendedName>
        <fullName evidence="4">DUF3016 domain-containing protein</fullName>
    </recommendedName>
</protein>
<keyword evidence="1" id="KW-0732">Signal</keyword>
<dbReference type="Proteomes" id="UP000533306">
    <property type="component" value="Unassembled WGS sequence"/>
</dbReference>
<proteinExistence type="predicted"/>
<dbReference type="InterPro" id="IPR021557">
    <property type="entry name" value="DUF3016"/>
</dbReference>
<dbReference type="Pfam" id="PF11454">
    <property type="entry name" value="DUF3016"/>
    <property type="match status" value="1"/>
</dbReference>
<gene>
    <name evidence="2" type="ORF">HNR59_004095</name>
</gene>
<name>A0A7W9S7F2_9HYPH</name>
<comment type="caution">
    <text evidence="2">The sequence shown here is derived from an EMBL/GenBank/DDBJ whole genome shotgun (WGS) entry which is preliminary data.</text>
</comment>
<accession>A0A7W9S7F2</accession>
<evidence type="ECO:0000313" key="2">
    <source>
        <dbReference type="EMBL" id="MBB6014699.1"/>
    </source>
</evidence>
<feature type="signal peptide" evidence="1">
    <location>
        <begin position="1"/>
        <end position="23"/>
    </location>
</feature>
<keyword evidence="3" id="KW-1185">Reference proteome</keyword>
<feature type="chain" id="PRO_5031567229" description="DUF3016 domain-containing protein" evidence="1">
    <location>
        <begin position="24"/>
        <end position="166"/>
    </location>
</feature>
<evidence type="ECO:0008006" key="4">
    <source>
        <dbReference type="Google" id="ProtNLM"/>
    </source>
</evidence>
<reference evidence="2 3" key="1">
    <citation type="submission" date="2020-08" db="EMBL/GenBank/DDBJ databases">
        <title>Genomic Encyclopedia of Type Strains, Phase IV (KMG-IV): sequencing the most valuable type-strain genomes for metagenomic binning, comparative biology and taxonomic classification.</title>
        <authorList>
            <person name="Goeker M."/>
        </authorList>
    </citation>
    <scope>NUCLEOTIDE SEQUENCE [LARGE SCALE GENOMIC DNA]</scope>
    <source>
        <strain evidence="2 3">DSM 11099</strain>
    </source>
</reference>
<sequence>MRASRIATAMLAALLLGTAGAAAAVNVTFVKPEKYRDEDFRNASKREGVIRELTRHFERLDKRYLTAGEKLEITVLDARLAGRYERWQPTFNDVRILRDTTPPRFVIRYTLRQNGKIIASGEETVSDLSYMWRASARNSTERLAYEKDMLRDWFRKRFVELKPPRG</sequence>
<evidence type="ECO:0000313" key="3">
    <source>
        <dbReference type="Proteomes" id="UP000533306"/>
    </source>
</evidence>
<dbReference type="EMBL" id="JACHEU010000008">
    <property type="protein sequence ID" value="MBB6014699.1"/>
    <property type="molecule type" value="Genomic_DNA"/>
</dbReference>
<organism evidence="2 3">
    <name type="scientific">Aquamicrobium lusatiense</name>
    <dbReference type="NCBI Taxonomy" id="89772"/>
    <lineage>
        <taxon>Bacteria</taxon>
        <taxon>Pseudomonadati</taxon>
        <taxon>Pseudomonadota</taxon>
        <taxon>Alphaproteobacteria</taxon>
        <taxon>Hyphomicrobiales</taxon>
        <taxon>Phyllobacteriaceae</taxon>
        <taxon>Aquamicrobium</taxon>
    </lineage>
</organism>
<dbReference type="RefSeq" id="WP_183833065.1">
    <property type="nucleotide sequence ID" value="NZ_JACHEU010000008.1"/>
</dbReference>
<evidence type="ECO:0000256" key="1">
    <source>
        <dbReference type="SAM" id="SignalP"/>
    </source>
</evidence>